<name>A0A8S1KYN4_9CILI</name>
<organism evidence="1 2">
    <name type="scientific">Paramecium sonneborni</name>
    <dbReference type="NCBI Taxonomy" id="65129"/>
    <lineage>
        <taxon>Eukaryota</taxon>
        <taxon>Sar</taxon>
        <taxon>Alveolata</taxon>
        <taxon>Ciliophora</taxon>
        <taxon>Intramacronucleata</taxon>
        <taxon>Oligohymenophorea</taxon>
        <taxon>Peniculida</taxon>
        <taxon>Parameciidae</taxon>
        <taxon>Paramecium</taxon>
    </lineage>
</organism>
<reference evidence="1" key="1">
    <citation type="submission" date="2021-01" db="EMBL/GenBank/DDBJ databases">
        <authorList>
            <consortium name="Genoscope - CEA"/>
            <person name="William W."/>
        </authorList>
    </citation>
    <scope>NUCLEOTIDE SEQUENCE</scope>
</reference>
<dbReference type="Proteomes" id="UP000692954">
    <property type="component" value="Unassembled WGS sequence"/>
</dbReference>
<dbReference type="EMBL" id="CAJJDN010000014">
    <property type="protein sequence ID" value="CAD8060338.1"/>
    <property type="molecule type" value="Genomic_DNA"/>
</dbReference>
<dbReference type="AlphaFoldDB" id="A0A8S1KYN4"/>
<protein>
    <submittedName>
        <fullName evidence="1">Uncharacterized protein</fullName>
    </submittedName>
</protein>
<gene>
    <name evidence="1" type="ORF">PSON_ATCC_30995.1.T0140234</name>
</gene>
<accession>A0A8S1KYN4</accession>
<proteinExistence type="predicted"/>
<keyword evidence="2" id="KW-1185">Reference proteome</keyword>
<sequence length="145" mass="17864">MYLDNRFLFVYPKVHVLSQVILLINIRLQNPHYQMIKIIQITLFQCHLVLKSCFMKQLKCFQNFLKQLNKLRKIIYQFLENTIRIRNLIQEQDQKILKNQNVYKQIIENNIKELFNQQQPSPKHLILEQRIYFVKFLLFDKLRKN</sequence>
<comment type="caution">
    <text evidence="1">The sequence shown here is derived from an EMBL/GenBank/DDBJ whole genome shotgun (WGS) entry which is preliminary data.</text>
</comment>
<evidence type="ECO:0000313" key="2">
    <source>
        <dbReference type="Proteomes" id="UP000692954"/>
    </source>
</evidence>
<evidence type="ECO:0000313" key="1">
    <source>
        <dbReference type="EMBL" id="CAD8060338.1"/>
    </source>
</evidence>